<dbReference type="GO" id="GO:0003677">
    <property type="term" value="F:DNA binding"/>
    <property type="evidence" value="ECO:0007669"/>
    <property type="project" value="InterPro"/>
</dbReference>
<organism evidence="6 7">
    <name type="scientific">Mycobacterium phage MyraDee</name>
    <dbReference type="NCBI Taxonomy" id="2024303"/>
    <lineage>
        <taxon>Viruses</taxon>
        <taxon>Duplodnaviria</taxon>
        <taxon>Heunggongvirae</taxon>
        <taxon>Uroviricota</taxon>
        <taxon>Caudoviricetes</taxon>
        <taxon>Myradeevirus</taxon>
        <taxon>Myradeevirus MyraDee</taxon>
    </lineage>
</organism>
<sequence length="134" mass="14774">MSDSLIVMTIHKYYPGWDPPKDTGREWISCLCPFHGDSNKSASVSFKNDAFRCFACPVKGDAIAIIRLQEEVTFAEALRITEELSPGSHRAVPAKHGGKSSRRVFGDPGSSVPQHQARDGQVPPRVRGRPTPWS</sequence>
<dbReference type="Gene3D" id="3.90.580.10">
    <property type="entry name" value="Zinc finger, CHC2-type domain"/>
    <property type="match status" value="1"/>
</dbReference>
<dbReference type="GO" id="GO:0008270">
    <property type="term" value="F:zinc ion binding"/>
    <property type="evidence" value="ECO:0007669"/>
    <property type="project" value="UniProtKB-KW"/>
</dbReference>
<evidence type="ECO:0000256" key="2">
    <source>
        <dbReference type="ARBA" id="ARBA00022771"/>
    </source>
</evidence>
<dbReference type="InterPro" id="IPR036977">
    <property type="entry name" value="DNA_primase_Znf_CHC2"/>
</dbReference>
<dbReference type="Pfam" id="PF01807">
    <property type="entry name" value="Zn_ribbon_DnaG"/>
    <property type="match status" value="1"/>
</dbReference>
<feature type="domain" description="Zinc finger CHC2-type" evidence="5">
    <location>
        <begin position="28"/>
        <end position="82"/>
    </location>
</feature>
<evidence type="ECO:0000259" key="5">
    <source>
        <dbReference type="SMART" id="SM00400"/>
    </source>
</evidence>
<dbReference type="PANTHER" id="PTHR30313:SF2">
    <property type="entry name" value="DNA PRIMASE"/>
    <property type="match status" value="1"/>
</dbReference>
<dbReference type="SMART" id="SM00400">
    <property type="entry name" value="ZnF_CHCC"/>
    <property type="match status" value="1"/>
</dbReference>
<dbReference type="GO" id="GO:0003899">
    <property type="term" value="F:DNA-directed RNA polymerase activity"/>
    <property type="evidence" value="ECO:0007669"/>
    <property type="project" value="InterPro"/>
</dbReference>
<protein>
    <submittedName>
        <fullName evidence="6">DNA primase</fullName>
    </submittedName>
</protein>
<dbReference type="PANTHER" id="PTHR30313">
    <property type="entry name" value="DNA PRIMASE"/>
    <property type="match status" value="1"/>
</dbReference>
<dbReference type="GO" id="GO:0006269">
    <property type="term" value="P:DNA replication, synthesis of primer"/>
    <property type="evidence" value="ECO:0007669"/>
    <property type="project" value="TreeGrafter"/>
</dbReference>
<feature type="compositionally biased region" description="Basic residues" evidence="4">
    <location>
        <begin position="92"/>
        <end position="102"/>
    </location>
</feature>
<accession>A0A222YY26</accession>
<dbReference type="InterPro" id="IPR002694">
    <property type="entry name" value="Znf_CHC2"/>
</dbReference>
<evidence type="ECO:0000256" key="4">
    <source>
        <dbReference type="SAM" id="MobiDB-lite"/>
    </source>
</evidence>
<feature type="region of interest" description="Disordered" evidence="4">
    <location>
        <begin position="85"/>
        <end position="134"/>
    </location>
</feature>
<keyword evidence="1" id="KW-0479">Metal-binding</keyword>
<keyword evidence="2" id="KW-0863">Zinc-finger</keyword>
<dbReference type="EMBL" id="MF141539">
    <property type="protein sequence ID" value="ASR77202.1"/>
    <property type="molecule type" value="Genomic_DNA"/>
</dbReference>
<keyword evidence="7" id="KW-1185">Reference proteome</keyword>
<reference evidence="7" key="1">
    <citation type="submission" date="2017-05" db="EMBL/GenBank/DDBJ databases">
        <authorList>
            <person name="Song R."/>
            <person name="Chenine A.L."/>
            <person name="Ruprecht R.M."/>
        </authorList>
    </citation>
    <scope>NUCLEOTIDE SEQUENCE [LARGE SCALE GENOMIC DNA]</scope>
</reference>
<evidence type="ECO:0000256" key="3">
    <source>
        <dbReference type="ARBA" id="ARBA00022833"/>
    </source>
</evidence>
<evidence type="ECO:0000313" key="6">
    <source>
        <dbReference type="EMBL" id="ASR77202.1"/>
    </source>
</evidence>
<keyword evidence="3" id="KW-0862">Zinc</keyword>
<evidence type="ECO:0000256" key="1">
    <source>
        <dbReference type="ARBA" id="ARBA00022723"/>
    </source>
</evidence>
<name>A0A222YY26_9CAUD</name>
<dbReference type="SUPFAM" id="SSF57783">
    <property type="entry name" value="Zinc beta-ribbon"/>
    <property type="match status" value="1"/>
</dbReference>
<proteinExistence type="predicted"/>
<gene>
    <name evidence="6" type="ORF">SEA_MYRADEE_54</name>
</gene>
<evidence type="ECO:0000313" key="7">
    <source>
        <dbReference type="Proteomes" id="UP000225918"/>
    </source>
</evidence>
<dbReference type="InterPro" id="IPR050219">
    <property type="entry name" value="DnaG_primase"/>
</dbReference>
<dbReference type="Proteomes" id="UP000225918">
    <property type="component" value="Segment"/>
</dbReference>